<organism evidence="1 2">
    <name type="scientific">Salmonella enterica subsp. enterica serovar Cubana str. 76814</name>
    <dbReference type="NCBI Taxonomy" id="1192560"/>
    <lineage>
        <taxon>Bacteria</taxon>
        <taxon>Pseudomonadati</taxon>
        <taxon>Pseudomonadota</taxon>
        <taxon>Gammaproteobacteria</taxon>
        <taxon>Enterobacterales</taxon>
        <taxon>Enterobacteriaceae</taxon>
        <taxon>Salmonella</taxon>
    </lineage>
</organism>
<gene>
    <name evidence="1" type="ORF">A628_04212</name>
</gene>
<dbReference type="HOGENOM" id="CLU_3029832_0_0_6"/>
<dbReference type="AlphaFoldDB" id="V7IHY4"/>
<comment type="caution">
    <text evidence="1">The sequence shown here is derived from an EMBL/GenBank/DDBJ whole genome shotgun (WGS) entry which is preliminary data.</text>
</comment>
<protein>
    <submittedName>
        <fullName evidence="1">Uncharacterized protein</fullName>
    </submittedName>
</protein>
<evidence type="ECO:0000313" key="2">
    <source>
        <dbReference type="Proteomes" id="UP000018534"/>
    </source>
</evidence>
<name>V7IHY4_SALET</name>
<dbReference type="Proteomes" id="UP000018534">
    <property type="component" value="Unassembled WGS sequence"/>
</dbReference>
<reference evidence="1 2" key="1">
    <citation type="journal article" date="2014" name="Genome Announc.">
        <title>Whole-Genome Sequencing of Salmonella enterica subsp. enterica Serovar Cubana Strains Isolated from Agricultural Sources.</title>
        <authorList>
            <person name="Benahmed F.H."/>
            <person name="Gopinath G.R."/>
            <person name="Wang H."/>
            <person name="Jean-Gilles Beaubrun J."/>
            <person name="Grim C."/>
            <person name="Cheng C.M."/>
            <person name="McClelland M."/>
            <person name="Ayers S."/>
            <person name="Abbott J."/>
            <person name="Desai P."/>
            <person name="Frye J.G."/>
            <person name="Weinstock G."/>
            <person name="Hammack T.S."/>
            <person name="Hanes D.E."/>
            <person name="Rasmussen M.A."/>
            <person name="Davidson M.K."/>
        </authorList>
    </citation>
    <scope>NUCLEOTIDE SEQUENCE [LARGE SCALE GENOMIC DNA]</scope>
    <source>
        <strain evidence="1">76814</strain>
    </source>
</reference>
<proteinExistence type="predicted"/>
<dbReference type="EMBL" id="AZGR01000116">
    <property type="protein sequence ID" value="ETA85800.1"/>
    <property type="molecule type" value="Genomic_DNA"/>
</dbReference>
<accession>V7IHY4</accession>
<sequence>MPYVGAPFFQRTVRPPIKPPKTMDVKKPGKPSQVNRVKIMSCFLNVSGFTRMSRN</sequence>
<evidence type="ECO:0000313" key="1">
    <source>
        <dbReference type="EMBL" id="ETA85800.1"/>
    </source>
</evidence>